<dbReference type="AlphaFoldDB" id="A0A8T8SPS8"/>
<feature type="compositionally biased region" description="Polar residues" evidence="1">
    <location>
        <begin position="1"/>
        <end position="11"/>
    </location>
</feature>
<feature type="compositionally biased region" description="Acidic residues" evidence="1">
    <location>
        <begin position="245"/>
        <end position="255"/>
    </location>
</feature>
<feature type="compositionally biased region" description="Low complexity" evidence="1">
    <location>
        <begin position="257"/>
        <end position="271"/>
    </location>
</feature>
<feature type="region of interest" description="Disordered" evidence="1">
    <location>
        <begin position="174"/>
        <end position="226"/>
    </location>
</feature>
<dbReference type="Proteomes" id="UP000077671">
    <property type="component" value="Unassembled WGS sequence"/>
</dbReference>
<name>A0A8T8SPS8_9BASI</name>
<reference evidence="2" key="2">
    <citation type="journal article" date="2019" name="IMA Fungus">
        <title>Genome sequencing and comparison of five Tilletia species to identify candidate genes for the detection of regulated species infecting wheat.</title>
        <authorList>
            <person name="Nguyen H.D.T."/>
            <person name="Sultana T."/>
            <person name="Kesanakurti P."/>
            <person name="Hambleton S."/>
        </authorList>
    </citation>
    <scope>NUCLEOTIDE SEQUENCE</scope>
    <source>
        <strain evidence="2">DAOMC 238032</strain>
    </source>
</reference>
<evidence type="ECO:0000313" key="3">
    <source>
        <dbReference type="Proteomes" id="UP000077671"/>
    </source>
</evidence>
<feature type="region of interest" description="Disordered" evidence="1">
    <location>
        <begin position="1"/>
        <end position="54"/>
    </location>
</feature>
<feature type="compositionally biased region" description="Low complexity" evidence="1">
    <location>
        <begin position="15"/>
        <end position="54"/>
    </location>
</feature>
<reference evidence="2" key="1">
    <citation type="submission" date="2016-04" db="EMBL/GenBank/DDBJ databases">
        <authorList>
            <person name="Nguyen H.D."/>
            <person name="Kesanakurti P."/>
            <person name="Cullis J."/>
            <person name="Levesque C.A."/>
            <person name="Hambleton S."/>
        </authorList>
    </citation>
    <scope>NUCLEOTIDE SEQUENCE</scope>
    <source>
        <strain evidence="2">DAOMC 238032</strain>
    </source>
</reference>
<feature type="region of interest" description="Disordered" evidence="1">
    <location>
        <begin position="241"/>
        <end position="341"/>
    </location>
</feature>
<gene>
    <name evidence="2" type="ORF">A4X03_0g7510</name>
</gene>
<evidence type="ECO:0000256" key="1">
    <source>
        <dbReference type="SAM" id="MobiDB-lite"/>
    </source>
</evidence>
<dbReference type="EMBL" id="LWDD02001807">
    <property type="protein sequence ID" value="KAE8245060.1"/>
    <property type="molecule type" value="Genomic_DNA"/>
</dbReference>
<comment type="caution">
    <text evidence="2">The sequence shown here is derived from an EMBL/GenBank/DDBJ whole genome shotgun (WGS) entry which is preliminary data.</text>
</comment>
<organism evidence="2 3">
    <name type="scientific">Tilletia caries</name>
    <name type="common">wheat bunt fungus</name>
    <dbReference type="NCBI Taxonomy" id="13290"/>
    <lineage>
        <taxon>Eukaryota</taxon>
        <taxon>Fungi</taxon>
        <taxon>Dikarya</taxon>
        <taxon>Basidiomycota</taxon>
        <taxon>Ustilaginomycotina</taxon>
        <taxon>Exobasidiomycetes</taxon>
        <taxon>Tilletiales</taxon>
        <taxon>Tilletiaceae</taxon>
        <taxon>Tilletia</taxon>
    </lineage>
</organism>
<protein>
    <submittedName>
        <fullName evidence="2">Uncharacterized protein</fullName>
    </submittedName>
</protein>
<feature type="compositionally biased region" description="Low complexity" evidence="1">
    <location>
        <begin position="324"/>
        <end position="340"/>
    </location>
</feature>
<proteinExistence type="predicted"/>
<accession>A0A8T8SPS8</accession>
<evidence type="ECO:0000313" key="2">
    <source>
        <dbReference type="EMBL" id="KAE8245060.1"/>
    </source>
</evidence>
<feature type="compositionally biased region" description="Basic and acidic residues" evidence="1">
    <location>
        <begin position="294"/>
        <end position="323"/>
    </location>
</feature>
<feature type="compositionally biased region" description="Acidic residues" evidence="1">
    <location>
        <begin position="200"/>
        <end position="221"/>
    </location>
</feature>
<sequence length="465" mass="51222">MAKGMNQSKAVGTQAAPIEIPSSSSEASSNASPAISQLSDHSTTTQSTTSSRQPWSIEETVELVKLLKDNIHYQTMFLPGHNKSHAQKTGPAQKTAILRAMRDHIFGEGKSKTEAGVKSKIISTVERYRHFLRAMSTTGQGLLLEEMFEGPIKNAREQLLAKCPWWEDMHEMMRDRNSSDPSKLVTGAGEIKPQGTASQIDEDTSSPDATEDVFSEDDIDNEGGMVGLGLLSQVAARRAKRRYESEDEEDQDIDMDSSMSTPRASATASSSKLRLPVRSLPQMSRLIDASENDPMAKRSVQREPAPKPTVKDEKGKAADRSDFKSNGSKSPSKTGKSSASDKVVDDFGRYFVEDREHRSKVMSEKEQTKRLRLELRSQDRLQDREKDKEFLDRRMDAIINKLDVIHTQTTSNAQAIAQLASSNAQAIAQLTSRVDTFMNKVDMVAMVLHHITPGGASGPGAMGRP</sequence>